<dbReference type="EMBL" id="JNBS01002316">
    <property type="protein sequence ID" value="OQR92562.1"/>
    <property type="molecule type" value="Genomic_DNA"/>
</dbReference>
<reference evidence="2 3" key="1">
    <citation type="journal article" date="2014" name="Genome Biol. Evol.">
        <title>The secreted proteins of Achlya hypogyna and Thraustotheca clavata identify the ancestral oomycete secretome and reveal gene acquisitions by horizontal gene transfer.</title>
        <authorList>
            <person name="Misner I."/>
            <person name="Blouin N."/>
            <person name="Leonard G."/>
            <person name="Richards T.A."/>
            <person name="Lane C.E."/>
        </authorList>
    </citation>
    <scope>NUCLEOTIDE SEQUENCE [LARGE SCALE GENOMIC DNA]</scope>
    <source>
        <strain evidence="2 3">ATCC 34112</strain>
    </source>
</reference>
<name>A0A1V9Z3S7_9STRA</name>
<accession>A0A1V9Z3S7</accession>
<dbReference type="STRING" id="74557.A0A1V9Z3S7"/>
<feature type="compositionally biased region" description="Acidic residues" evidence="1">
    <location>
        <begin position="221"/>
        <end position="232"/>
    </location>
</feature>
<sequence length="291" mass="32689">MPVCDMLLIDVPPMVSTSSKQYLPDDEFVLTFSSSCGFRKEYQRNNKKGGLKNLRCFPNCCSGIHATSGFCGGSVLVGGTAPQYRHRNTIAVFAEFCPFVNNKPQGNANLHDVFTTEKIQALSNKDRDVHAPWYTGDVLQGSHEVGYIYSINTFKRGWHYGWTSNRHTANTQHVLCVYAFELNQITGRWHCICVSPSPPFLLYCRRRAKMRKSSIPTLSTEENDDDDDDDDYLSGGNSTPGGSLKRYRDSDENDAPMSNDAMSNEFLLPPDSVVEIPELAAFLKNKLARYQ</sequence>
<comment type="caution">
    <text evidence="2">The sequence shown here is derived from an EMBL/GenBank/DDBJ whole genome shotgun (WGS) entry which is preliminary data.</text>
</comment>
<evidence type="ECO:0000256" key="1">
    <source>
        <dbReference type="SAM" id="MobiDB-lite"/>
    </source>
</evidence>
<dbReference type="Proteomes" id="UP000243217">
    <property type="component" value="Unassembled WGS sequence"/>
</dbReference>
<feature type="region of interest" description="Disordered" evidence="1">
    <location>
        <begin position="214"/>
        <end position="264"/>
    </location>
</feature>
<proteinExistence type="predicted"/>
<keyword evidence="3" id="KW-1185">Reference proteome</keyword>
<dbReference type="AlphaFoldDB" id="A0A1V9Z3S7"/>
<organism evidence="2 3">
    <name type="scientific">Thraustotheca clavata</name>
    <dbReference type="NCBI Taxonomy" id="74557"/>
    <lineage>
        <taxon>Eukaryota</taxon>
        <taxon>Sar</taxon>
        <taxon>Stramenopiles</taxon>
        <taxon>Oomycota</taxon>
        <taxon>Saprolegniomycetes</taxon>
        <taxon>Saprolegniales</taxon>
        <taxon>Achlyaceae</taxon>
        <taxon>Thraustotheca</taxon>
    </lineage>
</organism>
<dbReference type="OrthoDB" id="78995at2759"/>
<gene>
    <name evidence="2" type="ORF">THRCLA_08671</name>
</gene>
<evidence type="ECO:0000313" key="2">
    <source>
        <dbReference type="EMBL" id="OQR92562.1"/>
    </source>
</evidence>
<protein>
    <submittedName>
        <fullName evidence="2">Uncharacterized protein</fullName>
    </submittedName>
</protein>
<evidence type="ECO:0000313" key="3">
    <source>
        <dbReference type="Proteomes" id="UP000243217"/>
    </source>
</evidence>